<keyword evidence="3" id="KW-1185">Reference proteome</keyword>
<accession>A0A558BZH6</accession>
<sequence>MKHFCALLLCLGSLASWAQQAEAPSPPGAPIQTARTELLLDPYTDEVAVQTMPSDSAVVLLISRQPKLVGPMQYYFAQYRANLVLRHEQAVEIKDEYDLVRLCSEPGAVYALFRSRVMPGRVLVAAYNARGGQVHTQEFDTKQYRQLVSMRAVDGRLLATVTLADQLHQTVLLLDVATGRFQFLPSLYEPLTTELTSVMDAPAGRAEFILSQTNGRKQRLMLKQLSAEQGQLLRSEMVQTESERTLITAQLSPPQDTSARLLAGTYGLRGPQYAQGLFTTDLTAPPANPSDPRPALRFYDFRRLRHFFEYLNPAKEARLRTRSARRDEREEAPLRWHYRLLLHELLPQPGGGYTLVAEVYYPRYLYNSYGPSSVGSLGAFNNPGSMPQSYGVPGRTLIGIRTTHVLVCGFDRRGSLLWDNSYVVDSDLLHSELEEAVRTLTLPDGRIVLAYLLDNELHYKLINQGETGPNDLKVPIFTAGPGIKEKVLDTRQPDVQPLGERQYIASGFQRIQGERMPERQVFFLQTLEF</sequence>
<dbReference type="Proteomes" id="UP000317624">
    <property type="component" value="Unassembled WGS sequence"/>
</dbReference>
<keyword evidence="1" id="KW-0732">Signal</keyword>
<dbReference type="EMBL" id="VMRJ01000002">
    <property type="protein sequence ID" value="TVT41901.1"/>
    <property type="molecule type" value="Genomic_DNA"/>
</dbReference>
<proteinExistence type="predicted"/>
<dbReference type="AlphaFoldDB" id="A0A558BZH6"/>
<comment type="caution">
    <text evidence="2">The sequence shown here is derived from an EMBL/GenBank/DDBJ whole genome shotgun (WGS) entry which is preliminary data.</text>
</comment>
<organism evidence="2 3">
    <name type="scientific">Hymenobacter setariae</name>
    <dbReference type="NCBI Taxonomy" id="2594794"/>
    <lineage>
        <taxon>Bacteria</taxon>
        <taxon>Pseudomonadati</taxon>
        <taxon>Bacteroidota</taxon>
        <taxon>Cytophagia</taxon>
        <taxon>Cytophagales</taxon>
        <taxon>Hymenobacteraceae</taxon>
        <taxon>Hymenobacter</taxon>
    </lineage>
</organism>
<name>A0A558BZH6_9BACT</name>
<reference evidence="2 3" key="1">
    <citation type="submission" date="2019-07" db="EMBL/GenBank/DDBJ databases">
        <title>Hymenobacter sp. straun FUR1 Genome sequencing and assembly.</title>
        <authorList>
            <person name="Chhetri G."/>
        </authorList>
    </citation>
    <scope>NUCLEOTIDE SEQUENCE [LARGE SCALE GENOMIC DNA]</scope>
    <source>
        <strain evidence="2 3">Fur1</strain>
    </source>
</reference>
<evidence type="ECO:0000313" key="3">
    <source>
        <dbReference type="Proteomes" id="UP000317624"/>
    </source>
</evidence>
<dbReference type="RefSeq" id="WP_144847326.1">
    <property type="nucleotide sequence ID" value="NZ_VMRJ01000002.1"/>
</dbReference>
<evidence type="ECO:0000313" key="2">
    <source>
        <dbReference type="EMBL" id="TVT41901.1"/>
    </source>
</evidence>
<protein>
    <submittedName>
        <fullName evidence="2">Uncharacterized protein</fullName>
    </submittedName>
</protein>
<feature type="chain" id="PRO_5035155618" evidence="1">
    <location>
        <begin position="19"/>
        <end position="529"/>
    </location>
</feature>
<evidence type="ECO:0000256" key="1">
    <source>
        <dbReference type="SAM" id="SignalP"/>
    </source>
</evidence>
<gene>
    <name evidence="2" type="ORF">FNT36_10810</name>
</gene>
<dbReference type="OrthoDB" id="1059469at2"/>
<feature type="signal peptide" evidence="1">
    <location>
        <begin position="1"/>
        <end position="18"/>
    </location>
</feature>